<reference evidence="12 13" key="1">
    <citation type="submission" date="2024-04" db="EMBL/GenBank/DDBJ databases">
        <title>Novel species of the genus Ideonella isolated from streams.</title>
        <authorList>
            <person name="Lu H."/>
        </authorList>
    </citation>
    <scope>NUCLEOTIDE SEQUENCE [LARGE SCALE GENOMIC DNA]</scope>
    <source>
        <strain evidence="12 13">DXS22W</strain>
    </source>
</reference>
<feature type="transmembrane region" description="Helical" evidence="11">
    <location>
        <begin position="279"/>
        <end position="301"/>
    </location>
</feature>
<dbReference type="Gene3D" id="3.30.460.20">
    <property type="entry name" value="CorA soluble domain-like"/>
    <property type="match status" value="1"/>
</dbReference>
<dbReference type="InterPro" id="IPR045863">
    <property type="entry name" value="CorA_TM1_TM2"/>
</dbReference>
<dbReference type="Gene3D" id="1.20.58.340">
    <property type="entry name" value="Magnesium transport protein CorA, transmembrane region"/>
    <property type="match status" value="2"/>
</dbReference>
<keyword evidence="6 11" id="KW-0812">Transmembrane</keyword>
<evidence type="ECO:0000313" key="12">
    <source>
        <dbReference type="EMBL" id="MEK8049499.1"/>
    </source>
</evidence>
<comment type="caution">
    <text evidence="12">The sequence shown here is derived from an EMBL/GenBank/DDBJ whole genome shotgun (WGS) entry which is preliminary data.</text>
</comment>
<keyword evidence="3" id="KW-0813">Transport</keyword>
<name>A0ABU9CCB4_9BURK</name>
<dbReference type="CDD" id="cd12834">
    <property type="entry name" value="ZntB_u1"/>
    <property type="match status" value="1"/>
</dbReference>
<evidence type="ECO:0000256" key="2">
    <source>
        <dbReference type="ARBA" id="ARBA00009765"/>
    </source>
</evidence>
<evidence type="ECO:0000256" key="11">
    <source>
        <dbReference type="SAM" id="Phobius"/>
    </source>
</evidence>
<proteinExistence type="inferred from homology"/>
<keyword evidence="13" id="KW-1185">Reference proteome</keyword>
<feature type="transmembrane region" description="Helical" evidence="11">
    <location>
        <begin position="313"/>
        <end position="335"/>
    </location>
</feature>
<evidence type="ECO:0000256" key="1">
    <source>
        <dbReference type="ARBA" id="ARBA00004651"/>
    </source>
</evidence>
<sequence>MSTPLTHPLPAYGADEHGLICGYRCAPGQAPEALPALGPGDEVLEAPPGGFVWLHFNLGHTGAEPWLRRHAGLEDSFFEDLSEGSRATRIEREGDALFAVINDVTYDFSFDASDVATLWVWVTERLVVSARRHPLRSIDRLRMAVKRGDTLDTSLALLDHLLRDQADELQRIVRRVANRLDDIEDAVLAGHHERHTAELGRLRRLMVRLQRLLAPEPGALMRTLANPPRWVSGPDRQGLNHASEEFALVLRDVGAVQERIKLMQDEAATRVAEENNRSLFVLTMVTVLALPINLIAGLMGMNVGGIPLADHPHGFWAMLAIIAVLTAAIAGLVLWRLRPRRS</sequence>
<dbReference type="RefSeq" id="WP_341409159.1">
    <property type="nucleotide sequence ID" value="NZ_JBBUTH010000001.1"/>
</dbReference>
<keyword evidence="8 11" id="KW-1133">Transmembrane helix</keyword>
<dbReference type="PANTHER" id="PTHR46494">
    <property type="entry name" value="CORA FAMILY METAL ION TRANSPORTER (EUROFUNG)"/>
    <property type="match status" value="1"/>
</dbReference>
<evidence type="ECO:0000256" key="7">
    <source>
        <dbReference type="ARBA" id="ARBA00022833"/>
    </source>
</evidence>
<dbReference type="InterPro" id="IPR002523">
    <property type="entry name" value="MgTranspt_CorA/ZnTranspt_ZntB"/>
</dbReference>
<keyword evidence="4" id="KW-1003">Cell membrane</keyword>
<evidence type="ECO:0000256" key="3">
    <source>
        <dbReference type="ARBA" id="ARBA00022448"/>
    </source>
</evidence>
<comment type="similarity">
    <text evidence="2">Belongs to the CorA metal ion transporter (MIT) (TC 1.A.35) family.</text>
</comment>
<evidence type="ECO:0000256" key="9">
    <source>
        <dbReference type="ARBA" id="ARBA00023065"/>
    </source>
</evidence>
<evidence type="ECO:0000256" key="4">
    <source>
        <dbReference type="ARBA" id="ARBA00022475"/>
    </source>
</evidence>
<dbReference type="SUPFAM" id="SSF144083">
    <property type="entry name" value="Magnesium transport protein CorA, transmembrane region"/>
    <property type="match status" value="1"/>
</dbReference>
<evidence type="ECO:0000256" key="5">
    <source>
        <dbReference type="ARBA" id="ARBA00022519"/>
    </source>
</evidence>
<keyword evidence="5" id="KW-0997">Cell inner membrane</keyword>
<evidence type="ECO:0000256" key="8">
    <source>
        <dbReference type="ARBA" id="ARBA00022989"/>
    </source>
</evidence>
<dbReference type="Proteomes" id="UP001365405">
    <property type="component" value="Unassembled WGS sequence"/>
</dbReference>
<accession>A0ABU9CCB4</accession>
<protein>
    <submittedName>
        <fullName evidence="12">Transporter</fullName>
    </submittedName>
</protein>
<evidence type="ECO:0000256" key="10">
    <source>
        <dbReference type="ARBA" id="ARBA00023136"/>
    </source>
</evidence>
<keyword evidence="10 11" id="KW-0472">Membrane</keyword>
<keyword evidence="9" id="KW-0406">Ion transport</keyword>
<evidence type="ECO:0000256" key="6">
    <source>
        <dbReference type="ARBA" id="ARBA00022692"/>
    </source>
</evidence>
<keyword evidence="7" id="KW-0862">Zinc</keyword>
<dbReference type="Pfam" id="PF01544">
    <property type="entry name" value="CorA"/>
    <property type="match status" value="1"/>
</dbReference>
<dbReference type="PANTHER" id="PTHR46494:SF3">
    <property type="entry name" value="ZINC TRANSPORT PROTEIN ZNTB"/>
    <property type="match status" value="1"/>
</dbReference>
<dbReference type="InterPro" id="IPR045861">
    <property type="entry name" value="CorA_cytoplasmic_dom"/>
</dbReference>
<organism evidence="12 13">
    <name type="scientific">Pseudaquabacterium inlustre</name>
    <dbReference type="NCBI Taxonomy" id="2984192"/>
    <lineage>
        <taxon>Bacteria</taxon>
        <taxon>Pseudomonadati</taxon>
        <taxon>Pseudomonadota</taxon>
        <taxon>Betaproteobacteria</taxon>
        <taxon>Burkholderiales</taxon>
        <taxon>Sphaerotilaceae</taxon>
        <taxon>Pseudaquabacterium</taxon>
    </lineage>
</organism>
<gene>
    <name evidence="12" type="ORF">AACH10_04540</name>
</gene>
<dbReference type="EMBL" id="JBBUTH010000001">
    <property type="protein sequence ID" value="MEK8049499.1"/>
    <property type="molecule type" value="Genomic_DNA"/>
</dbReference>
<comment type="subcellular location">
    <subcellularLocation>
        <location evidence="1">Cell membrane</location>
        <topology evidence="1">Multi-pass membrane protein</topology>
    </subcellularLocation>
</comment>
<evidence type="ECO:0000313" key="13">
    <source>
        <dbReference type="Proteomes" id="UP001365405"/>
    </source>
</evidence>
<dbReference type="SUPFAM" id="SSF143865">
    <property type="entry name" value="CorA soluble domain-like"/>
    <property type="match status" value="1"/>
</dbReference>